<feature type="region of interest" description="Disordered" evidence="1">
    <location>
        <begin position="241"/>
        <end position="260"/>
    </location>
</feature>
<evidence type="ECO:0000256" key="1">
    <source>
        <dbReference type="SAM" id="MobiDB-lite"/>
    </source>
</evidence>
<accession>A0ABN8XYL5</accession>
<protein>
    <submittedName>
        <fullName evidence="2">Uncharacterized protein</fullName>
    </submittedName>
</protein>
<reference evidence="2" key="1">
    <citation type="submission" date="2023-04" db="EMBL/GenBank/DDBJ databases">
        <authorList>
            <consortium name="ELIXIR-Norway"/>
        </authorList>
    </citation>
    <scope>NUCLEOTIDE SEQUENCE [LARGE SCALE GENOMIC DNA]</scope>
</reference>
<sequence length="276" mass="30014">MPDLVPVTVEQRTLRQRREGVTTVMPQESVRTQEPHTHLRRPRTDQRGDWGYFCSRSFPVSKSAGPNWAGGTKLCVLTTCFPPHQRDCHQKHSYLCHQHLSRLHLLRPGLHSQPPGCGRVPCGRPQPGPGLHGKNRGPHTAAHHPNLVPDILLHAHLVGAAHSGTRCGTRACGLGREEAGPRVGPCSDGRILQVGLLAMLVTAIVNEVGNEWIRHKKSYMTFLMAVAGFLLGIPLTSQVRTKGKAGPELPGHGGAEDMLSSLPFLPAKDQAAKVRG</sequence>
<dbReference type="EMBL" id="OX459947">
    <property type="protein sequence ID" value="CAI9154213.1"/>
    <property type="molecule type" value="Genomic_DNA"/>
</dbReference>
<evidence type="ECO:0000313" key="3">
    <source>
        <dbReference type="Proteomes" id="UP001176941"/>
    </source>
</evidence>
<gene>
    <name evidence="2" type="ORF">MRATA1EN1_LOCUS3175</name>
</gene>
<evidence type="ECO:0000313" key="2">
    <source>
        <dbReference type="EMBL" id="CAI9154213.1"/>
    </source>
</evidence>
<feature type="region of interest" description="Disordered" evidence="1">
    <location>
        <begin position="116"/>
        <end position="144"/>
    </location>
</feature>
<keyword evidence="3" id="KW-1185">Reference proteome</keyword>
<proteinExistence type="predicted"/>
<feature type="compositionally biased region" description="Low complexity" evidence="1">
    <location>
        <begin position="116"/>
        <end position="125"/>
    </location>
</feature>
<organism evidence="2 3">
    <name type="scientific">Rangifer tarandus platyrhynchus</name>
    <name type="common">Svalbard reindeer</name>
    <dbReference type="NCBI Taxonomy" id="3082113"/>
    <lineage>
        <taxon>Eukaryota</taxon>
        <taxon>Metazoa</taxon>
        <taxon>Chordata</taxon>
        <taxon>Craniata</taxon>
        <taxon>Vertebrata</taxon>
        <taxon>Euteleostomi</taxon>
        <taxon>Mammalia</taxon>
        <taxon>Eutheria</taxon>
        <taxon>Laurasiatheria</taxon>
        <taxon>Artiodactyla</taxon>
        <taxon>Ruminantia</taxon>
        <taxon>Pecora</taxon>
        <taxon>Cervidae</taxon>
        <taxon>Odocoileinae</taxon>
        <taxon>Rangifer</taxon>
    </lineage>
</organism>
<name>A0ABN8XYL5_RANTA</name>
<dbReference type="Proteomes" id="UP001176941">
    <property type="component" value="Chromosome 11"/>
</dbReference>